<evidence type="ECO:0000313" key="2">
    <source>
        <dbReference type="Proteomes" id="UP000179807"/>
    </source>
</evidence>
<gene>
    <name evidence="1" type="ORF">TRFO_06765</name>
</gene>
<protein>
    <recommendedName>
        <fullName evidence="3">F5/8 type C domain-containing protein</fullName>
    </recommendedName>
</protein>
<dbReference type="Gene3D" id="2.60.120.260">
    <property type="entry name" value="Galactose-binding domain-like"/>
    <property type="match status" value="1"/>
</dbReference>
<organism evidence="1 2">
    <name type="scientific">Tritrichomonas foetus</name>
    <dbReference type="NCBI Taxonomy" id="1144522"/>
    <lineage>
        <taxon>Eukaryota</taxon>
        <taxon>Metamonada</taxon>
        <taxon>Parabasalia</taxon>
        <taxon>Tritrichomonadida</taxon>
        <taxon>Tritrichomonadidae</taxon>
        <taxon>Tritrichomonas</taxon>
    </lineage>
</organism>
<dbReference type="VEuPathDB" id="TrichDB:TRFO_06765"/>
<accession>A0A1J4K051</accession>
<dbReference type="InterPro" id="IPR008979">
    <property type="entry name" value="Galactose-bd-like_sf"/>
</dbReference>
<dbReference type="EMBL" id="MLAK01000838">
    <property type="protein sequence ID" value="OHT03118.1"/>
    <property type="molecule type" value="Genomic_DNA"/>
</dbReference>
<dbReference type="GeneID" id="94827992"/>
<keyword evidence="2" id="KW-1185">Reference proteome</keyword>
<dbReference type="AlphaFoldDB" id="A0A1J4K051"/>
<reference evidence="1" key="1">
    <citation type="submission" date="2016-10" db="EMBL/GenBank/DDBJ databases">
        <authorList>
            <person name="Benchimol M."/>
            <person name="Almeida L.G."/>
            <person name="Vasconcelos A.T."/>
            <person name="Perreira-Neves A."/>
            <person name="Rosa I.A."/>
            <person name="Tasca T."/>
            <person name="Bogo M.R."/>
            <person name="de Souza W."/>
        </authorList>
    </citation>
    <scope>NUCLEOTIDE SEQUENCE [LARGE SCALE GENOMIC DNA]</scope>
    <source>
        <strain evidence="1">K</strain>
    </source>
</reference>
<proteinExistence type="predicted"/>
<dbReference type="SUPFAM" id="SSF49785">
    <property type="entry name" value="Galactose-binding domain-like"/>
    <property type="match status" value="1"/>
</dbReference>
<dbReference type="RefSeq" id="XP_068356254.1">
    <property type="nucleotide sequence ID" value="XM_068493288.1"/>
</dbReference>
<dbReference type="Proteomes" id="UP000179807">
    <property type="component" value="Unassembled WGS sequence"/>
</dbReference>
<evidence type="ECO:0000313" key="1">
    <source>
        <dbReference type="EMBL" id="OHT03118.1"/>
    </source>
</evidence>
<name>A0A1J4K051_9EUKA</name>
<comment type="caution">
    <text evidence="1">The sequence shown here is derived from an EMBL/GenBank/DDBJ whole genome shotgun (WGS) entry which is preliminary data.</text>
</comment>
<sequence length="432" mass="49206">MMNFFLSTIEIQGEIKLPDFKVFMESYLFQAPWNDFTLLHQNKSYNCNSIMLKAISPVIKKLESNSFTLPSINGSVHEVLLAMFGNNQFSLSPESENLFIASVIVLDIQSLKNQILNYFHEKSPNPDKFYTLFKDLFSQKVPTEDLLPIISSNFDDYFNFLKNEEDDLLLVHVFNSLEIQTDNSLPHQIFSFLLGKFKQSPAIFNQSLTNIASKFMNQSFLRQLLLTPSYDLNPLKDQIIPLIARINGSDASVKTRNSLVFDYSGPGSEFKGLFHYLDVNQKLSSYVLVTASSEYSSNFSAQNTVGDGDERCYFSSHGGQVEYLTFRLIGCTLKPTGYSMKSWYFAQNGVTPVSWQLDASIDESNWYTIHSVTDSMDLVGNHKSSFYNINGVEMDSFSYFRLTQLKSGSTKNPIFALAKFELFGIFYDQTND</sequence>
<evidence type="ECO:0008006" key="3">
    <source>
        <dbReference type="Google" id="ProtNLM"/>
    </source>
</evidence>